<accession>A0A6H9Z1V2</accession>
<reference evidence="3 4" key="1">
    <citation type="submission" date="2019-09" db="EMBL/GenBank/DDBJ databases">
        <title>Actinomadura physcomitrii sp. nov., a novel actinomycete isolated from moss [Physcomitrium sphaericum (Ludw) Fuernr].</title>
        <authorList>
            <person name="Zhuang X."/>
            <person name="Liu C."/>
        </authorList>
    </citation>
    <scope>NUCLEOTIDE SEQUENCE [LARGE SCALE GENOMIC DNA]</scope>
    <source>
        <strain evidence="3 4">HMC1</strain>
    </source>
</reference>
<dbReference type="Proteomes" id="UP000468735">
    <property type="component" value="Unassembled WGS sequence"/>
</dbReference>
<feature type="compositionally biased region" description="Low complexity" evidence="1">
    <location>
        <begin position="159"/>
        <end position="169"/>
    </location>
</feature>
<gene>
    <name evidence="3" type="ORF">F8566_17260</name>
</gene>
<dbReference type="AlphaFoldDB" id="A0A6H9Z1V2"/>
<name>A0A6H9Z1V2_9ACTN</name>
<keyword evidence="4" id="KW-1185">Reference proteome</keyword>
<evidence type="ECO:0000256" key="2">
    <source>
        <dbReference type="SAM" id="Phobius"/>
    </source>
</evidence>
<dbReference type="EMBL" id="WBMT01000007">
    <property type="protein sequence ID" value="KAB2348528.1"/>
    <property type="molecule type" value="Genomic_DNA"/>
</dbReference>
<dbReference type="PRINTS" id="PR01217">
    <property type="entry name" value="PRICHEXTENSN"/>
</dbReference>
<evidence type="ECO:0000313" key="4">
    <source>
        <dbReference type="Proteomes" id="UP000468735"/>
    </source>
</evidence>
<dbReference type="RefSeq" id="WP_151561256.1">
    <property type="nucleotide sequence ID" value="NZ_WBMT01000007.1"/>
</dbReference>
<evidence type="ECO:0000313" key="3">
    <source>
        <dbReference type="EMBL" id="KAB2348528.1"/>
    </source>
</evidence>
<evidence type="ECO:0000256" key="1">
    <source>
        <dbReference type="SAM" id="MobiDB-lite"/>
    </source>
</evidence>
<keyword evidence="2" id="KW-0472">Membrane</keyword>
<feature type="compositionally biased region" description="Pro residues" evidence="1">
    <location>
        <begin position="170"/>
        <end position="215"/>
    </location>
</feature>
<comment type="caution">
    <text evidence="3">The sequence shown here is derived from an EMBL/GenBank/DDBJ whole genome shotgun (WGS) entry which is preliminary data.</text>
</comment>
<keyword evidence="2" id="KW-0812">Transmembrane</keyword>
<feature type="transmembrane region" description="Helical" evidence="2">
    <location>
        <begin position="63"/>
        <end position="86"/>
    </location>
</feature>
<sequence>MKCGRSKSPKPIKGDAIAERAHSLFDAYARHEQLDVPRAGLRDKGMISAWHPKGGLKTERARITAAAGVAVVVLGSGVAVSAMVGYQPLPNGLPALLQLSPTPAPAASAEPKNRRKTQVGGTAPDSGSPVAPGTSGTATPGVTTPGRVQTVPKTRRPSTTRSPATTPPSTTKPPTTPPPTTDPPTTTPPNPGVTTPPPATDPPDPPTSSDPPVAPDPVSTG</sequence>
<protein>
    <submittedName>
        <fullName evidence="3">Uncharacterized protein</fullName>
    </submittedName>
</protein>
<organism evidence="3 4">
    <name type="scientific">Actinomadura rudentiformis</name>
    <dbReference type="NCBI Taxonomy" id="359158"/>
    <lineage>
        <taxon>Bacteria</taxon>
        <taxon>Bacillati</taxon>
        <taxon>Actinomycetota</taxon>
        <taxon>Actinomycetes</taxon>
        <taxon>Streptosporangiales</taxon>
        <taxon>Thermomonosporaceae</taxon>
        <taxon>Actinomadura</taxon>
    </lineage>
</organism>
<keyword evidence="2" id="KW-1133">Transmembrane helix</keyword>
<feature type="region of interest" description="Disordered" evidence="1">
    <location>
        <begin position="103"/>
        <end position="221"/>
    </location>
</feature>
<proteinExistence type="predicted"/>